<dbReference type="KEGG" id="bja:bll5015"/>
<dbReference type="STRING" id="224911.AAV28_22430"/>
<dbReference type="InParanoid" id="Q89K94"/>
<sequence length="257" mass="29586">MSDARRTVSRRSQGQQECLQARAVQRRRDCTPARNIEAACRNEGYNPANNRIGSAKMPRSRVRVCLQDGLKLDLNRLVRKQFVKPGANIGIRGITWTHSYWGEVATGVISADMSGQAEGWLRIQLGSLDQRIMLVARTRHYGGRQWYFVCPVMNRLASVLWRPPGAIRFCSRQTWGRQVAYNSQYSDAMNRAHAGKARIKSRLIANLDPDHWDFPPKPKWMRWATYKRYEDQYDHFEDVLDHGCVSLLAKLLAKNIV</sequence>
<evidence type="ECO:0000313" key="1">
    <source>
        <dbReference type="EMBL" id="BAC50280.1"/>
    </source>
</evidence>
<dbReference type="OrthoDB" id="5951715at2"/>
<dbReference type="EnsemblBacteria" id="BAC50280">
    <property type="protein sequence ID" value="BAC50280"/>
    <property type="gene ID" value="BAC50280"/>
</dbReference>
<dbReference type="PATRIC" id="fig|224911.44.peg.4877"/>
<protein>
    <submittedName>
        <fullName evidence="1">Bll5015 protein</fullName>
    </submittedName>
</protein>
<gene>
    <name evidence="1" type="ordered locus">bll5015</name>
</gene>
<evidence type="ECO:0000313" key="2">
    <source>
        <dbReference type="Proteomes" id="UP000002526"/>
    </source>
</evidence>
<reference evidence="2" key="1">
    <citation type="journal article" date="2002" name="DNA Res.">
        <title>Complete genomic sequence of nitrogen-fixing symbiotic bacterium Bradyrhizobium japonicum USDA110.</title>
        <authorList>
            <person name="Kaneko T."/>
            <person name="Nakamura Y."/>
            <person name="Sato S."/>
            <person name="Minamisawa K."/>
            <person name="Uchiumi T."/>
            <person name="Sasamoto S."/>
            <person name="Watanabe A."/>
            <person name="Idesawa K."/>
            <person name="Iriguchi M."/>
            <person name="Kawashima K."/>
            <person name="Kohara M."/>
            <person name="Matsumoto M."/>
            <person name="Shimpo S."/>
            <person name="Tsuruoka H."/>
            <person name="Wada T."/>
            <person name="Yamada M."/>
            <person name="Tabata S."/>
        </authorList>
    </citation>
    <scope>NUCLEOTIDE SEQUENCE [LARGE SCALE GENOMIC DNA]</scope>
    <source>
        <strain evidence="2">JCM 10833 / BCRC 13528 / IAM 13628 / NBRC 14792 / USDA 110</strain>
    </source>
</reference>
<name>Q89K94_BRADU</name>
<organism evidence="1 2">
    <name type="scientific">Bradyrhizobium diazoefficiens (strain JCM 10833 / BCRC 13528 / IAM 13628 / NBRC 14792 / USDA 110)</name>
    <dbReference type="NCBI Taxonomy" id="224911"/>
    <lineage>
        <taxon>Bacteria</taxon>
        <taxon>Pseudomonadati</taxon>
        <taxon>Pseudomonadota</taxon>
        <taxon>Alphaproteobacteria</taxon>
        <taxon>Hyphomicrobiales</taxon>
        <taxon>Nitrobacteraceae</taxon>
        <taxon>Bradyrhizobium</taxon>
    </lineage>
</organism>
<dbReference type="HOGENOM" id="CLU_1080393_0_0_5"/>
<dbReference type="EMBL" id="BA000040">
    <property type="protein sequence ID" value="BAC50280.1"/>
    <property type="molecule type" value="Genomic_DNA"/>
</dbReference>
<keyword evidence="2" id="KW-1185">Reference proteome</keyword>
<proteinExistence type="predicted"/>
<dbReference type="AlphaFoldDB" id="Q89K94"/>
<dbReference type="Proteomes" id="UP000002526">
    <property type="component" value="Chromosome"/>
</dbReference>
<accession>Q89K94</accession>